<dbReference type="HOGENOM" id="CLU_1387771_0_0_11"/>
<gene>
    <name evidence="1" type="ORF">AMETH_3076</name>
</gene>
<accession>A0A076MQK5</accession>
<keyword evidence="2" id="KW-1185">Reference proteome</keyword>
<dbReference type="STRING" id="1068978.AMETH_3076"/>
<dbReference type="AlphaFoldDB" id="A0A076MQK5"/>
<evidence type="ECO:0000313" key="1">
    <source>
        <dbReference type="EMBL" id="AIJ23168.1"/>
    </source>
</evidence>
<name>A0A076MQK5_AMYME</name>
<evidence type="ECO:0000313" key="2">
    <source>
        <dbReference type="Proteomes" id="UP000062973"/>
    </source>
</evidence>
<reference evidence="1 2" key="1">
    <citation type="submission" date="2014-07" db="EMBL/GenBank/DDBJ databases">
        <title>Whole Genome Sequence of the Amycolatopsis methanolica 239.</title>
        <authorList>
            <person name="Tang B."/>
        </authorList>
    </citation>
    <scope>NUCLEOTIDE SEQUENCE [LARGE SCALE GENOMIC DNA]</scope>
    <source>
        <strain evidence="1 2">239</strain>
    </source>
</reference>
<dbReference type="RefSeq" id="WP_017988167.1">
    <property type="nucleotide sequence ID" value="NZ_AQUL01000002.1"/>
</dbReference>
<dbReference type="KEGG" id="amq:AMETH_3076"/>
<proteinExistence type="predicted"/>
<dbReference type="EMBL" id="CP009110">
    <property type="protein sequence ID" value="AIJ23168.1"/>
    <property type="molecule type" value="Genomic_DNA"/>
</dbReference>
<dbReference type="Proteomes" id="UP000062973">
    <property type="component" value="Chromosome"/>
</dbReference>
<protein>
    <submittedName>
        <fullName evidence="1">Uncharacterized protein</fullName>
    </submittedName>
</protein>
<dbReference type="PATRIC" id="fig|1068978.7.peg.3285"/>
<organism evidence="1 2">
    <name type="scientific">Amycolatopsis methanolica 239</name>
    <dbReference type="NCBI Taxonomy" id="1068978"/>
    <lineage>
        <taxon>Bacteria</taxon>
        <taxon>Bacillati</taxon>
        <taxon>Actinomycetota</taxon>
        <taxon>Actinomycetes</taxon>
        <taxon>Pseudonocardiales</taxon>
        <taxon>Pseudonocardiaceae</taxon>
        <taxon>Amycolatopsis</taxon>
        <taxon>Amycolatopsis methanolica group</taxon>
    </lineage>
</organism>
<dbReference type="eggNOG" id="COG5502">
    <property type="taxonomic scope" value="Bacteria"/>
</dbReference>
<sequence>MTAQREPEALSVGLLTDDGLPRQLAGRIAEGRPARLAQDLDDGTTWHVEHETRSLPLDEEGNIPMLALAEEHRAEHEWDLVVLITDLPRRAGTVPIASDYNVAHGVAMVSLPALGALRLRDRACRLIIRLIHHLMTYRSAKAAAPPRRILDRLRKLVAPTRHIRDRSAADHHLTARSLTSTARRPRCSNLTKRLLS</sequence>